<dbReference type="InterPro" id="IPR050570">
    <property type="entry name" value="Cell_wall_metabolism_enzyme"/>
</dbReference>
<feature type="compositionally biased region" description="Basic and acidic residues" evidence="1">
    <location>
        <begin position="75"/>
        <end position="86"/>
    </location>
</feature>
<feature type="domain" description="M23ase beta-sheet core" evidence="2">
    <location>
        <begin position="309"/>
        <end position="398"/>
    </location>
</feature>
<dbReference type="GO" id="GO:0004222">
    <property type="term" value="F:metalloendopeptidase activity"/>
    <property type="evidence" value="ECO:0007669"/>
    <property type="project" value="TreeGrafter"/>
</dbReference>
<feature type="region of interest" description="Disordered" evidence="1">
    <location>
        <begin position="64"/>
        <end position="86"/>
    </location>
</feature>
<dbReference type="EMBL" id="DVLP01000359">
    <property type="protein sequence ID" value="HIT76326.1"/>
    <property type="molecule type" value="Genomic_DNA"/>
</dbReference>
<evidence type="ECO:0000313" key="3">
    <source>
        <dbReference type="EMBL" id="HIT76326.1"/>
    </source>
</evidence>
<dbReference type="PANTHER" id="PTHR21666:SF270">
    <property type="entry name" value="MUREIN HYDROLASE ACTIVATOR ENVC"/>
    <property type="match status" value="1"/>
</dbReference>
<dbReference type="Gene3D" id="2.70.70.10">
    <property type="entry name" value="Glucose Permease (Domain IIA)"/>
    <property type="match status" value="1"/>
</dbReference>
<feature type="region of interest" description="Disordered" evidence="1">
    <location>
        <begin position="1"/>
        <end position="41"/>
    </location>
</feature>
<comment type="caution">
    <text evidence="3">The sequence shown here is derived from an EMBL/GenBank/DDBJ whole genome shotgun (WGS) entry which is preliminary data.</text>
</comment>
<reference evidence="3" key="1">
    <citation type="submission" date="2020-10" db="EMBL/GenBank/DDBJ databases">
        <authorList>
            <person name="Gilroy R."/>
        </authorList>
    </citation>
    <scope>NUCLEOTIDE SEQUENCE</scope>
    <source>
        <strain evidence="3">ChiGjej1B1-24693</strain>
    </source>
</reference>
<dbReference type="InterPro" id="IPR016047">
    <property type="entry name" value="M23ase_b-sheet_dom"/>
</dbReference>
<dbReference type="Proteomes" id="UP000886842">
    <property type="component" value="Unassembled WGS sequence"/>
</dbReference>
<dbReference type="Pfam" id="PF01551">
    <property type="entry name" value="Peptidase_M23"/>
    <property type="match status" value="1"/>
</dbReference>
<dbReference type="PANTHER" id="PTHR21666">
    <property type="entry name" value="PEPTIDASE-RELATED"/>
    <property type="match status" value="1"/>
</dbReference>
<sequence>MVQRGPEQGRARRGAGVARGSHRPRRAATPEPTSSASESVRQQWLRASAFGNATRTRLGGLGRRLAATLPHGRRGKDAKPFASDERRGWASTGLAAAAIGGLGLVLAGSIAVAGPSASATSNGEADERPDVTRAEPAVSVRNDDNSQGHNEESAPEDGQGSLDGFDRRKPSTSRDAVREQLEKAATNKRSKQRDSSLDETRKKVQDNGRDQSSRDRTKDLDEAREKAEEEAKRQVEEERRKAEEARRKAEAERLKREQALAGGGGLTPPPEADEEDLGDLSGGGATAPLRSGTYTLGATFGQYGVWARYHTGQDFPAAAGTPIYAAKDGVVVASPGGWAGISVGLRHSGGDGTLYAHMSRRAVAVGQTVKAGQIIGYVGSTGNSSGPHLHFEYYPAGTSLGDVYSAQNPVNWLRAQGVSI</sequence>
<feature type="compositionally biased region" description="Basic and acidic residues" evidence="1">
    <location>
        <begin position="192"/>
        <end position="258"/>
    </location>
</feature>
<evidence type="ECO:0000259" key="2">
    <source>
        <dbReference type="Pfam" id="PF01551"/>
    </source>
</evidence>
<feature type="compositionally biased region" description="Basic and acidic residues" evidence="1">
    <location>
        <begin position="141"/>
        <end position="152"/>
    </location>
</feature>
<evidence type="ECO:0000256" key="1">
    <source>
        <dbReference type="SAM" id="MobiDB-lite"/>
    </source>
</evidence>
<proteinExistence type="predicted"/>
<dbReference type="InterPro" id="IPR011055">
    <property type="entry name" value="Dup_hybrid_motif"/>
</dbReference>
<dbReference type="CDD" id="cd12797">
    <property type="entry name" value="M23_peptidase"/>
    <property type="match status" value="1"/>
</dbReference>
<feature type="region of interest" description="Disordered" evidence="1">
    <location>
        <begin position="115"/>
        <end position="285"/>
    </location>
</feature>
<dbReference type="SUPFAM" id="SSF51261">
    <property type="entry name" value="Duplicated hybrid motif"/>
    <property type="match status" value="1"/>
</dbReference>
<reference evidence="3" key="2">
    <citation type="journal article" date="2021" name="PeerJ">
        <title>Extensive microbial diversity within the chicken gut microbiome revealed by metagenomics and culture.</title>
        <authorList>
            <person name="Gilroy R."/>
            <person name="Ravi A."/>
            <person name="Getino M."/>
            <person name="Pursley I."/>
            <person name="Horton D.L."/>
            <person name="Alikhan N.F."/>
            <person name="Baker D."/>
            <person name="Gharbi K."/>
            <person name="Hall N."/>
            <person name="Watson M."/>
            <person name="Adriaenssens E.M."/>
            <person name="Foster-Nyarko E."/>
            <person name="Jarju S."/>
            <person name="Secka A."/>
            <person name="Antonio M."/>
            <person name="Oren A."/>
            <person name="Chaudhuri R.R."/>
            <person name="La Ragione R."/>
            <person name="Hildebrand F."/>
            <person name="Pallen M.J."/>
        </authorList>
    </citation>
    <scope>NUCLEOTIDE SEQUENCE</scope>
    <source>
        <strain evidence="3">ChiGjej1B1-24693</strain>
    </source>
</reference>
<gene>
    <name evidence="3" type="ORF">IAA98_12140</name>
</gene>
<protein>
    <submittedName>
        <fullName evidence="3">M23 family metallopeptidase</fullName>
    </submittedName>
</protein>
<name>A0A9D1GZC6_9ACTN</name>
<evidence type="ECO:0000313" key="4">
    <source>
        <dbReference type="Proteomes" id="UP000886842"/>
    </source>
</evidence>
<dbReference type="AlphaFoldDB" id="A0A9D1GZC6"/>
<feature type="compositionally biased region" description="Polar residues" evidence="1">
    <location>
        <begin position="31"/>
        <end position="41"/>
    </location>
</feature>
<organism evidence="3 4">
    <name type="scientific">Candidatus Avipropionibacterium avicola</name>
    <dbReference type="NCBI Taxonomy" id="2840701"/>
    <lineage>
        <taxon>Bacteria</taxon>
        <taxon>Bacillati</taxon>
        <taxon>Actinomycetota</taxon>
        <taxon>Actinomycetes</taxon>
        <taxon>Propionibacteriales</taxon>
        <taxon>Propionibacteriaceae</taxon>
        <taxon>Propionibacteriaceae incertae sedis</taxon>
        <taxon>Candidatus Avipropionibacterium</taxon>
    </lineage>
</organism>
<accession>A0A9D1GZC6</accession>